<comment type="catalytic activity">
    <reaction evidence="14">
        <text>a CDP-1,2-diacyl-sn-glycerol + sn-glycerol 3-phosphate = a 1,2-diacyl-sn-glycero-3-phospho-(1'-sn-glycero-3'-phosphate) + CMP + H(+)</text>
        <dbReference type="Rhea" id="RHEA:12593"/>
        <dbReference type="ChEBI" id="CHEBI:15378"/>
        <dbReference type="ChEBI" id="CHEBI:57597"/>
        <dbReference type="ChEBI" id="CHEBI:58332"/>
        <dbReference type="ChEBI" id="CHEBI:60110"/>
        <dbReference type="ChEBI" id="CHEBI:60377"/>
        <dbReference type="EC" id="2.7.8.5"/>
    </reaction>
</comment>
<evidence type="ECO:0000256" key="9">
    <source>
        <dbReference type="ARBA" id="ARBA00022989"/>
    </source>
</evidence>
<sequence>MRGNGVTFTIANIITLARLFIAPIFLVFALTDTAWAINVAAVLFIVGAVSDYFDGLLARKYGEVTELGVYLDPLADKVLTTAAFVVFFVHDIMPLWMVIIIVVRDFGTTALRSLASAEGKPLVTSRSAKVKTFLQMAFIAYVLILMWARHVLSEPAASDAYRLLYSTPTYLAILGITLFTLWTAVEYVLDNRTMFRRES</sequence>
<feature type="transmembrane region" description="Helical" evidence="17">
    <location>
        <begin position="35"/>
        <end position="58"/>
    </location>
</feature>
<keyword evidence="6" id="KW-0444">Lipid biosynthesis</keyword>
<name>A0A1M3L289_9BACT</name>
<reference evidence="18 19" key="1">
    <citation type="submission" date="2016-09" db="EMBL/GenBank/DDBJ databases">
        <title>Genome-resolved meta-omics ties microbial dynamics to process performance in biotechnology for thiocyanate degradation.</title>
        <authorList>
            <person name="Kantor R.S."/>
            <person name="Huddy R.J."/>
            <person name="Iyer R."/>
            <person name="Thomas B.C."/>
            <person name="Brown C.T."/>
            <person name="Anantharaman K."/>
            <person name="Tringe S."/>
            <person name="Hettich R.L."/>
            <person name="Harrison S.T."/>
            <person name="Banfield J.F."/>
        </authorList>
    </citation>
    <scope>NUCLEOTIDE SEQUENCE [LARGE SCALE GENOMIC DNA]</scope>
    <source>
        <strain evidence="18">59-99</strain>
    </source>
</reference>
<dbReference type="GO" id="GO:0016020">
    <property type="term" value="C:membrane"/>
    <property type="evidence" value="ECO:0007669"/>
    <property type="project" value="UniProtKB-SubCell"/>
</dbReference>
<keyword evidence="8 17" id="KW-0812">Transmembrane</keyword>
<dbReference type="PIRSF" id="PIRSF000847">
    <property type="entry name" value="Phos_ph_gly_syn"/>
    <property type="match status" value="1"/>
</dbReference>
<evidence type="ECO:0000256" key="14">
    <source>
        <dbReference type="ARBA" id="ARBA00048586"/>
    </source>
</evidence>
<comment type="caution">
    <text evidence="18">The sequence shown here is derived from an EMBL/GenBank/DDBJ whole genome shotgun (WGS) entry which is preliminary data.</text>
</comment>
<dbReference type="Gene3D" id="1.20.120.1760">
    <property type="match status" value="1"/>
</dbReference>
<evidence type="ECO:0000256" key="12">
    <source>
        <dbReference type="ARBA" id="ARBA00023209"/>
    </source>
</evidence>
<evidence type="ECO:0000256" key="3">
    <source>
        <dbReference type="ARBA" id="ARBA00010441"/>
    </source>
</evidence>
<keyword evidence="10" id="KW-0443">Lipid metabolism</keyword>
<dbReference type="EC" id="2.7.8.5" evidence="4 15"/>
<dbReference type="InterPro" id="IPR050324">
    <property type="entry name" value="CDP-alcohol_PTase-I"/>
</dbReference>
<evidence type="ECO:0000256" key="2">
    <source>
        <dbReference type="ARBA" id="ARBA00005042"/>
    </source>
</evidence>
<feature type="transmembrane region" description="Helical" evidence="17">
    <location>
        <begin position="170"/>
        <end position="189"/>
    </location>
</feature>
<dbReference type="PROSITE" id="PS00379">
    <property type="entry name" value="CDP_ALCOHOL_P_TRANSF"/>
    <property type="match status" value="1"/>
</dbReference>
<keyword evidence="9 17" id="KW-1133">Transmembrane helix</keyword>
<dbReference type="InterPro" id="IPR004570">
    <property type="entry name" value="Phosphatidylglycerol_P_synth"/>
</dbReference>
<dbReference type="PANTHER" id="PTHR14269:SF62">
    <property type="entry name" value="CDP-DIACYLGLYCEROL--GLYCEROL-3-PHOSPHATE 3-PHOSPHATIDYLTRANSFERASE 1, CHLOROPLASTIC"/>
    <property type="match status" value="1"/>
</dbReference>
<dbReference type="Pfam" id="PF01066">
    <property type="entry name" value="CDP-OH_P_transf"/>
    <property type="match status" value="1"/>
</dbReference>
<dbReference type="NCBIfam" id="TIGR00560">
    <property type="entry name" value="pgsA"/>
    <property type="match status" value="1"/>
</dbReference>
<feature type="transmembrane region" description="Helical" evidence="17">
    <location>
        <begin position="6"/>
        <end position="28"/>
    </location>
</feature>
<feature type="transmembrane region" description="Helical" evidence="17">
    <location>
        <begin position="132"/>
        <end position="150"/>
    </location>
</feature>
<keyword evidence="13" id="KW-1208">Phospholipid metabolism</keyword>
<evidence type="ECO:0000256" key="13">
    <source>
        <dbReference type="ARBA" id="ARBA00023264"/>
    </source>
</evidence>
<dbReference type="STRING" id="1895771.BGO89_02685"/>
<feature type="transmembrane region" description="Helical" evidence="17">
    <location>
        <begin position="78"/>
        <end position="103"/>
    </location>
</feature>
<keyword evidence="7 16" id="KW-0808">Transferase</keyword>
<evidence type="ECO:0000256" key="15">
    <source>
        <dbReference type="NCBIfam" id="TIGR00560"/>
    </source>
</evidence>
<dbReference type="AlphaFoldDB" id="A0A1M3L289"/>
<comment type="subcellular location">
    <subcellularLocation>
        <location evidence="1">Membrane</location>
        <topology evidence="1">Multi-pass membrane protein</topology>
    </subcellularLocation>
</comment>
<evidence type="ECO:0000256" key="16">
    <source>
        <dbReference type="RuleBase" id="RU003750"/>
    </source>
</evidence>
<evidence type="ECO:0000256" key="8">
    <source>
        <dbReference type="ARBA" id="ARBA00022692"/>
    </source>
</evidence>
<proteinExistence type="inferred from homology"/>
<evidence type="ECO:0000256" key="10">
    <source>
        <dbReference type="ARBA" id="ARBA00023098"/>
    </source>
</evidence>
<dbReference type="InterPro" id="IPR043130">
    <property type="entry name" value="CDP-OH_PTrfase_TM_dom"/>
</dbReference>
<evidence type="ECO:0000256" key="4">
    <source>
        <dbReference type="ARBA" id="ARBA00013170"/>
    </source>
</evidence>
<evidence type="ECO:0000313" key="19">
    <source>
        <dbReference type="Proteomes" id="UP000184233"/>
    </source>
</evidence>
<evidence type="ECO:0000256" key="7">
    <source>
        <dbReference type="ARBA" id="ARBA00022679"/>
    </source>
</evidence>
<dbReference type="InterPro" id="IPR048254">
    <property type="entry name" value="CDP_ALCOHOL_P_TRANSF_CS"/>
</dbReference>
<evidence type="ECO:0000313" key="18">
    <source>
        <dbReference type="EMBL" id="OJX59342.1"/>
    </source>
</evidence>
<dbReference type="GO" id="GO:0008444">
    <property type="term" value="F:CDP-diacylglycerol-glycerol-3-phosphate 3-phosphatidyltransferase activity"/>
    <property type="evidence" value="ECO:0007669"/>
    <property type="project" value="UniProtKB-UniRule"/>
</dbReference>
<comment type="pathway">
    <text evidence="2">Phospholipid metabolism; phosphatidylglycerol biosynthesis; phosphatidylglycerol from CDP-diacylglycerol: step 1/2.</text>
</comment>
<evidence type="ECO:0000256" key="17">
    <source>
        <dbReference type="SAM" id="Phobius"/>
    </source>
</evidence>
<gene>
    <name evidence="18" type="ORF">BGO89_02685</name>
</gene>
<comment type="similarity">
    <text evidence="3 16">Belongs to the CDP-alcohol phosphatidyltransferase class-I family.</text>
</comment>
<evidence type="ECO:0000256" key="5">
    <source>
        <dbReference type="ARBA" id="ARBA00014944"/>
    </source>
</evidence>
<dbReference type="InterPro" id="IPR000462">
    <property type="entry name" value="CDP-OH_P_trans"/>
</dbReference>
<protein>
    <recommendedName>
        <fullName evidence="5 15">CDP-diacylglycerol--glycerol-3-phosphate 3-phosphatidyltransferase</fullName>
        <ecNumber evidence="4 15">2.7.8.5</ecNumber>
    </recommendedName>
</protein>
<dbReference type="PANTHER" id="PTHR14269">
    <property type="entry name" value="CDP-DIACYLGLYCEROL--GLYCEROL-3-PHOSPHATE 3-PHOSPHATIDYLTRANSFERASE-RELATED"/>
    <property type="match status" value="1"/>
</dbReference>
<evidence type="ECO:0000256" key="6">
    <source>
        <dbReference type="ARBA" id="ARBA00022516"/>
    </source>
</evidence>
<keyword evidence="11 17" id="KW-0472">Membrane</keyword>
<dbReference type="GO" id="GO:0046474">
    <property type="term" value="P:glycerophospholipid biosynthetic process"/>
    <property type="evidence" value="ECO:0007669"/>
    <property type="project" value="TreeGrafter"/>
</dbReference>
<dbReference type="EMBL" id="MKVH01000013">
    <property type="protein sequence ID" value="OJX59342.1"/>
    <property type="molecule type" value="Genomic_DNA"/>
</dbReference>
<dbReference type="Proteomes" id="UP000184233">
    <property type="component" value="Unassembled WGS sequence"/>
</dbReference>
<accession>A0A1M3L289</accession>
<keyword evidence="12" id="KW-0594">Phospholipid biosynthesis</keyword>
<evidence type="ECO:0000256" key="1">
    <source>
        <dbReference type="ARBA" id="ARBA00004141"/>
    </source>
</evidence>
<evidence type="ECO:0000256" key="11">
    <source>
        <dbReference type="ARBA" id="ARBA00023136"/>
    </source>
</evidence>
<organism evidence="18 19">
    <name type="scientific">Candidatus Kapaibacterium thiocyanatum</name>
    <dbReference type="NCBI Taxonomy" id="1895771"/>
    <lineage>
        <taxon>Bacteria</taxon>
        <taxon>Pseudomonadati</taxon>
        <taxon>Candidatus Kapaibacteriota</taxon>
        <taxon>Candidatus Kapaibacteriia</taxon>
        <taxon>Candidatus Kapaibacteriales</taxon>
        <taxon>Candidatus Kapaibacteriaceae</taxon>
        <taxon>Candidatus Kapaibacterium</taxon>
    </lineage>
</organism>